<dbReference type="PANTHER" id="PTHR24148">
    <property type="entry name" value="ANKYRIN REPEAT DOMAIN-CONTAINING PROTEIN 39 HOMOLOG-RELATED"/>
    <property type="match status" value="1"/>
</dbReference>
<evidence type="ECO:0000256" key="1">
    <source>
        <dbReference type="SAM" id="MobiDB-lite"/>
    </source>
</evidence>
<evidence type="ECO:0000313" key="4">
    <source>
        <dbReference type="Proteomes" id="UP001391051"/>
    </source>
</evidence>
<dbReference type="GeneID" id="92075200"/>
<feature type="region of interest" description="Disordered" evidence="1">
    <location>
        <begin position="808"/>
        <end position="858"/>
    </location>
</feature>
<evidence type="ECO:0000259" key="2">
    <source>
        <dbReference type="Pfam" id="PF06985"/>
    </source>
</evidence>
<sequence length="945" mass="106956">MLHWHLGSCSRPKVLAQKENLICKASNVKYTHECILQDGGPDLTESLVNDLGRPSKLISESGRLEHLSRYGFPTLPSGQHIRVLLLSPARRWGHPLHGYLQVQDLNGRPHYEALSYAWADETGDASLNRRMYIGPAWDVMPITRNCSRALRRLRLDEIPRPIWVDAVCINQLNNWEKSHQVALVRNIYARSIRCVVDLGEPTPGSDRALDRVNGITDKEDYVPASGQSRNHGDALDTLFRRPYFRRVWTIQEVTSARQVEVTCGSRSTDMRLLKASTSLKPSWMAAFGLLRLFMDTRESESSDPRDKIFALLGLMKDHNKKGALMADYDSTYAQICTGLAAYYLQHPAVHYIICLQGTRLSTLPSWVPNWGSLQKKDWDEFHNLQVLGEPVTRTEQWKDVLEDVDVLHSGDSLGIVRLQVHDSSILLSPVEVSYIPRVHSTTGALIQEVAFVFGFGHHMFRKNTWNICTIPIFNKEKGASLKIIVSTSEPVDVERDTLAVLRGQRKFFQLRKLDLDSTYRIVGDAMLVLYECSQKKPVASSELPRELSYWVGPLTTVRLYDDHVSQWCQSGVDTRQVWELFVDPSGSKGITLVSAKQRRYANSPAYIILYRAMNLEEVHSQYLILREKHGGAYNVMRQWVQNHGRLDGDDGSVAQLIECVLYWSQSHAWDDLDGPTRPNVSPALISTHLNAWIIANIVRQRWLGVESILASKQHSSSSEPGMSARRNPVFGDPSQLYADRSIGTIIALWEDLTDNLICRLNAIADIAGLAPSLFETEFPAAESASQRGFLDESFRQVTYRLEEFYRPAKSRHNRTDSSRSKRPKEKRSPSDTPSPLSVNSSLRSTTARSSRYSSPPCSMDEANPCFACVDLQDTKGAVEWQAHWKVPRSRSALKAVLELLHIQHYGDRRRWAVADEPLLRNHCLKLGMLTDLAARSLNMETVAIL</sequence>
<name>A0ABR1QIY1_9PEZI</name>
<feature type="compositionally biased region" description="Low complexity" evidence="1">
    <location>
        <begin position="840"/>
        <end position="854"/>
    </location>
</feature>
<comment type="caution">
    <text evidence="3">The sequence shown here is derived from an EMBL/GenBank/DDBJ whole genome shotgun (WGS) entry which is preliminary data.</text>
</comment>
<dbReference type="PANTHER" id="PTHR24148:SF64">
    <property type="entry name" value="HETEROKARYON INCOMPATIBILITY DOMAIN-CONTAINING PROTEIN"/>
    <property type="match status" value="1"/>
</dbReference>
<feature type="domain" description="Heterokaryon incompatibility" evidence="2">
    <location>
        <begin position="111"/>
        <end position="252"/>
    </location>
</feature>
<dbReference type="InterPro" id="IPR010730">
    <property type="entry name" value="HET"/>
</dbReference>
<dbReference type="RefSeq" id="XP_066702000.1">
    <property type="nucleotide sequence ID" value="XM_066842138.1"/>
</dbReference>
<gene>
    <name evidence="3" type="ORF">PG986_005916</name>
</gene>
<keyword evidence="4" id="KW-1185">Reference proteome</keyword>
<dbReference type="Pfam" id="PF06985">
    <property type="entry name" value="HET"/>
    <property type="match status" value="1"/>
</dbReference>
<protein>
    <recommendedName>
        <fullName evidence="2">Heterokaryon incompatibility domain-containing protein</fullName>
    </recommendedName>
</protein>
<dbReference type="EMBL" id="JAQQWE010000004">
    <property type="protein sequence ID" value="KAK7956694.1"/>
    <property type="molecule type" value="Genomic_DNA"/>
</dbReference>
<dbReference type="InterPro" id="IPR052895">
    <property type="entry name" value="HetReg/Transcr_Mod"/>
</dbReference>
<accession>A0ABR1QIY1</accession>
<proteinExistence type="predicted"/>
<organism evidence="3 4">
    <name type="scientific">Apiospora aurea</name>
    <dbReference type="NCBI Taxonomy" id="335848"/>
    <lineage>
        <taxon>Eukaryota</taxon>
        <taxon>Fungi</taxon>
        <taxon>Dikarya</taxon>
        <taxon>Ascomycota</taxon>
        <taxon>Pezizomycotina</taxon>
        <taxon>Sordariomycetes</taxon>
        <taxon>Xylariomycetidae</taxon>
        <taxon>Amphisphaeriales</taxon>
        <taxon>Apiosporaceae</taxon>
        <taxon>Apiospora</taxon>
    </lineage>
</organism>
<reference evidence="3 4" key="1">
    <citation type="submission" date="2023-01" db="EMBL/GenBank/DDBJ databases">
        <title>Analysis of 21 Apiospora genomes using comparative genomics revels a genus with tremendous synthesis potential of carbohydrate active enzymes and secondary metabolites.</title>
        <authorList>
            <person name="Sorensen T."/>
        </authorList>
    </citation>
    <scope>NUCLEOTIDE SEQUENCE [LARGE SCALE GENOMIC DNA]</scope>
    <source>
        <strain evidence="3 4">CBS 24483</strain>
    </source>
</reference>
<dbReference type="Proteomes" id="UP001391051">
    <property type="component" value="Unassembled WGS sequence"/>
</dbReference>
<evidence type="ECO:0000313" key="3">
    <source>
        <dbReference type="EMBL" id="KAK7956694.1"/>
    </source>
</evidence>